<feature type="compositionally biased region" description="Basic residues" evidence="1">
    <location>
        <begin position="85"/>
        <end position="94"/>
    </location>
</feature>
<dbReference type="EMBL" id="PGOL01000357">
    <property type="protein sequence ID" value="PKI71838.1"/>
    <property type="molecule type" value="Genomic_DNA"/>
</dbReference>
<reference evidence="2" key="2">
    <citation type="submission" date="2017-06" db="EMBL/GenBank/DDBJ databases">
        <title>The pomegranate genome and the genomics of punicalagin biosynthesis.</title>
        <authorList>
            <person name="Xu C."/>
        </authorList>
    </citation>
    <scope>NUCLEOTIDE SEQUENCE [LARGE SCALE GENOMIC DNA]</scope>
    <source>
        <tissue evidence="2">Fresh leaf</tissue>
    </source>
</reference>
<proteinExistence type="predicted"/>
<protein>
    <submittedName>
        <fullName evidence="2">Uncharacterized protein</fullName>
    </submittedName>
</protein>
<keyword evidence="5" id="KW-1185">Reference proteome</keyword>
<name>A0A218XRQ6_PUNGR</name>
<evidence type="ECO:0000256" key="1">
    <source>
        <dbReference type="SAM" id="MobiDB-lite"/>
    </source>
</evidence>
<gene>
    <name evidence="2" type="ORF">CDL15_Pgr027301</name>
    <name evidence="3" type="ORF">CRG98_007777</name>
</gene>
<evidence type="ECO:0000313" key="5">
    <source>
        <dbReference type="Proteomes" id="UP000233551"/>
    </source>
</evidence>
<reference evidence="3 5" key="3">
    <citation type="submission" date="2017-11" db="EMBL/GenBank/DDBJ databases">
        <title>De-novo sequencing of pomegranate (Punica granatum L.) genome.</title>
        <authorList>
            <person name="Akparov Z."/>
            <person name="Amiraslanov A."/>
            <person name="Hajiyeva S."/>
            <person name="Abbasov M."/>
            <person name="Kaur K."/>
            <person name="Hamwieh A."/>
            <person name="Solovyev V."/>
            <person name="Salamov A."/>
            <person name="Braich B."/>
            <person name="Kosarev P."/>
            <person name="Mahmoud A."/>
            <person name="Hajiyev E."/>
            <person name="Babayeva S."/>
            <person name="Izzatullayeva V."/>
            <person name="Mammadov A."/>
            <person name="Mammadov A."/>
            <person name="Sharifova S."/>
            <person name="Ojaghi J."/>
            <person name="Eynullazada K."/>
            <person name="Bayramov B."/>
            <person name="Abdulazimova A."/>
            <person name="Shahmuradov I."/>
        </authorList>
    </citation>
    <scope>NUCLEOTIDE SEQUENCE [LARGE SCALE GENOMIC DNA]</scope>
    <source>
        <strain evidence="3">AG2017</strain>
        <strain evidence="5">cv. AG2017</strain>
        <tissue evidence="3">Leaf</tissue>
    </source>
</reference>
<sequence length="104" mass="12075">MDEAEQKTVIRRELHMEKLLQIAGNGDYKGLMVCYRTTWPEEVREEMMLYCGRRDKVVAGSAEEAVVGVVGESTKEEGKEERRKKEGRKKKRRLGMGWPNWPFG</sequence>
<evidence type="ECO:0000313" key="3">
    <source>
        <dbReference type="EMBL" id="PKI71838.1"/>
    </source>
</evidence>
<dbReference type="AlphaFoldDB" id="A0A218XRQ6"/>
<dbReference type="EMBL" id="MTKT01000808">
    <property type="protein sequence ID" value="OWM87697.1"/>
    <property type="molecule type" value="Genomic_DNA"/>
</dbReference>
<accession>A0A218XRQ6</accession>
<comment type="caution">
    <text evidence="2">The sequence shown here is derived from an EMBL/GenBank/DDBJ whole genome shotgun (WGS) entry which is preliminary data.</text>
</comment>
<feature type="region of interest" description="Disordered" evidence="1">
    <location>
        <begin position="71"/>
        <end position="104"/>
    </location>
</feature>
<reference evidence="4" key="1">
    <citation type="journal article" date="2017" name="Plant J.">
        <title>The pomegranate (Punica granatum L.) genome and the genomics of punicalagin biosynthesis.</title>
        <authorList>
            <person name="Qin G."/>
            <person name="Xu C."/>
            <person name="Ming R."/>
            <person name="Tang H."/>
            <person name="Guyot R."/>
            <person name="Kramer E.M."/>
            <person name="Hu Y."/>
            <person name="Yi X."/>
            <person name="Qi Y."/>
            <person name="Xu X."/>
            <person name="Gao Z."/>
            <person name="Pan H."/>
            <person name="Jian J."/>
            <person name="Tian Y."/>
            <person name="Yue Z."/>
            <person name="Xu Y."/>
        </authorList>
    </citation>
    <scope>NUCLEOTIDE SEQUENCE [LARGE SCALE GENOMIC DNA]</scope>
    <source>
        <strain evidence="4">cv. Dabenzi</strain>
    </source>
</reference>
<dbReference type="Proteomes" id="UP000233551">
    <property type="component" value="Unassembled WGS sequence"/>
</dbReference>
<organism evidence="2 4">
    <name type="scientific">Punica granatum</name>
    <name type="common">Pomegranate</name>
    <dbReference type="NCBI Taxonomy" id="22663"/>
    <lineage>
        <taxon>Eukaryota</taxon>
        <taxon>Viridiplantae</taxon>
        <taxon>Streptophyta</taxon>
        <taxon>Embryophyta</taxon>
        <taxon>Tracheophyta</taxon>
        <taxon>Spermatophyta</taxon>
        <taxon>Magnoliopsida</taxon>
        <taxon>eudicotyledons</taxon>
        <taxon>Gunneridae</taxon>
        <taxon>Pentapetalae</taxon>
        <taxon>rosids</taxon>
        <taxon>malvids</taxon>
        <taxon>Myrtales</taxon>
        <taxon>Lythraceae</taxon>
        <taxon>Punica</taxon>
    </lineage>
</organism>
<dbReference type="Proteomes" id="UP000197138">
    <property type="component" value="Unassembled WGS sequence"/>
</dbReference>
<evidence type="ECO:0000313" key="2">
    <source>
        <dbReference type="EMBL" id="OWM87697.1"/>
    </source>
</evidence>
<evidence type="ECO:0000313" key="4">
    <source>
        <dbReference type="Proteomes" id="UP000197138"/>
    </source>
</evidence>
<feature type="compositionally biased region" description="Basic and acidic residues" evidence="1">
    <location>
        <begin position="73"/>
        <end position="84"/>
    </location>
</feature>